<dbReference type="InterPro" id="IPR001747">
    <property type="entry name" value="Vitellogenin_N"/>
</dbReference>
<dbReference type="PANTHER" id="PTHR13769">
    <property type="entry name" value="APOLIPOPROTEIN B"/>
    <property type="match status" value="1"/>
</dbReference>
<evidence type="ECO:0000256" key="1">
    <source>
        <dbReference type="ARBA" id="ARBA00004613"/>
    </source>
</evidence>
<dbReference type="GO" id="GO:0005811">
    <property type="term" value="C:lipid droplet"/>
    <property type="evidence" value="ECO:0007669"/>
    <property type="project" value="UniProtKB-SubCell"/>
</dbReference>
<organism evidence="10 11">
    <name type="scientific">Austrofundulus limnaeus</name>
    <name type="common">Annual killifish</name>
    <dbReference type="NCBI Taxonomy" id="52670"/>
    <lineage>
        <taxon>Eukaryota</taxon>
        <taxon>Metazoa</taxon>
        <taxon>Chordata</taxon>
        <taxon>Craniata</taxon>
        <taxon>Vertebrata</taxon>
        <taxon>Euteleostomi</taxon>
        <taxon>Actinopterygii</taxon>
        <taxon>Neopterygii</taxon>
        <taxon>Teleostei</taxon>
        <taxon>Neoteleostei</taxon>
        <taxon>Acanthomorphata</taxon>
        <taxon>Ovalentaria</taxon>
        <taxon>Atherinomorphae</taxon>
        <taxon>Cyprinodontiformes</taxon>
        <taxon>Rivulidae</taxon>
        <taxon>Austrofundulus</taxon>
    </lineage>
</organism>
<dbReference type="STRING" id="52670.A0A2I4D288"/>
<dbReference type="PANTHER" id="PTHR13769:SF5">
    <property type="entry name" value="APOLIPOPROTEIN B-100-RELATED"/>
    <property type="match status" value="1"/>
</dbReference>
<accession>A0A2I4D288</accession>
<keyword evidence="3" id="KW-0964">Secreted</keyword>
<dbReference type="Gene3D" id="1.25.10.20">
    <property type="entry name" value="Vitellinogen, superhelical"/>
    <property type="match status" value="1"/>
</dbReference>
<dbReference type="FunFam" id="2.30.230.10:FF:000003">
    <property type="entry name" value="Apolipoprotein B"/>
    <property type="match status" value="1"/>
</dbReference>
<dbReference type="KEGG" id="alim:106534304"/>
<dbReference type="GO" id="GO:0008203">
    <property type="term" value="P:cholesterol metabolic process"/>
    <property type="evidence" value="ECO:0007669"/>
    <property type="project" value="UniProtKB-KW"/>
</dbReference>
<evidence type="ECO:0000256" key="4">
    <source>
        <dbReference type="ARBA" id="ARBA00022729"/>
    </source>
</evidence>
<dbReference type="Gene3D" id="2.20.50.20">
    <property type="entry name" value="Lipovitellin. Chain A, domain 3"/>
    <property type="match status" value="1"/>
</dbReference>
<dbReference type="GO" id="GO:0005319">
    <property type="term" value="F:lipid transporter activity"/>
    <property type="evidence" value="ECO:0007669"/>
    <property type="project" value="InterPro"/>
</dbReference>
<reference evidence="11" key="1">
    <citation type="submission" date="2025-08" db="UniProtKB">
        <authorList>
            <consortium name="RefSeq"/>
        </authorList>
    </citation>
    <scope>IDENTIFICATION</scope>
    <source>
        <strain evidence="11">Quisiro</strain>
        <tissue evidence="11">Liver</tissue>
    </source>
</reference>
<keyword evidence="2" id="KW-0813">Transport</keyword>
<keyword evidence="10" id="KW-1185">Reference proteome</keyword>
<evidence type="ECO:0000256" key="3">
    <source>
        <dbReference type="ARBA" id="ARBA00022525"/>
    </source>
</evidence>
<evidence type="ECO:0000256" key="7">
    <source>
        <dbReference type="PROSITE-ProRule" id="PRU00557"/>
    </source>
</evidence>
<dbReference type="GO" id="GO:0034361">
    <property type="term" value="C:very-low-density lipoprotein particle"/>
    <property type="evidence" value="ECO:0007669"/>
    <property type="project" value="UniProtKB-KW"/>
</dbReference>
<evidence type="ECO:0000313" key="11">
    <source>
        <dbReference type="RefSeq" id="XP_013886352.1"/>
    </source>
</evidence>
<evidence type="ECO:0000259" key="9">
    <source>
        <dbReference type="PROSITE" id="PS51211"/>
    </source>
</evidence>
<dbReference type="InterPro" id="IPR009454">
    <property type="entry name" value="Lipid_transpt_open_b-sht"/>
</dbReference>
<comment type="caution">
    <text evidence="7">Lacks conserved residue(s) required for the propagation of feature annotation.</text>
</comment>
<dbReference type="GO" id="GO:0042627">
    <property type="term" value="C:chylomicron"/>
    <property type="evidence" value="ECO:0007669"/>
    <property type="project" value="UniProtKB-KW"/>
</dbReference>
<dbReference type="InterPro" id="IPR015255">
    <property type="entry name" value="Vitellinogen_open_b-sht"/>
</dbReference>
<dbReference type="InterPro" id="IPR015819">
    <property type="entry name" value="Lipid_transp_b-sht_shell"/>
</dbReference>
<protein>
    <submittedName>
        <fullName evidence="11">Apolipoprotein B-100</fullName>
    </submittedName>
</protein>
<evidence type="ECO:0000256" key="5">
    <source>
        <dbReference type="ARBA" id="ARBA00023055"/>
    </source>
</evidence>
<dbReference type="GO" id="GO:0034362">
    <property type="term" value="C:low-density lipoprotein particle"/>
    <property type="evidence" value="ECO:0007669"/>
    <property type="project" value="UniProtKB-KW"/>
</dbReference>
<keyword evidence="4 8" id="KW-0732">Signal</keyword>
<dbReference type="InterPro" id="IPR052418">
    <property type="entry name" value="Apolipoprotein_B"/>
</dbReference>
<name>A0A2I4D288_AUSLI</name>
<keyword evidence="6" id="KW-0325">Glycoprotein</keyword>
<dbReference type="Gene3D" id="2.30.230.10">
    <property type="entry name" value="Lipovitellin, beta-sheet shell regions, chain A"/>
    <property type="match status" value="1"/>
</dbReference>
<evidence type="ECO:0000256" key="2">
    <source>
        <dbReference type="ARBA" id="ARBA00022448"/>
    </source>
</evidence>
<dbReference type="SUPFAM" id="SSF56968">
    <property type="entry name" value="Lipovitellin-phosvitin complex, beta-sheet shell regions"/>
    <property type="match status" value="2"/>
</dbReference>
<evidence type="ECO:0000313" key="10">
    <source>
        <dbReference type="Proteomes" id="UP000192220"/>
    </source>
</evidence>
<dbReference type="GeneID" id="106534304"/>
<sequence length="3309" mass="369096">MWGAKLCCLLLLGSYTLAQQDVGSLDEPSPLCFLARRYKNFKRFVYNYEAETLNGVNGATDNNSGPKVHCTVEVDVPQTCSFILRTTDCSLKEISGVDDDGKLVYRPAAGAEDFKAAMAKNPLKISVEGQNDVKLYPEDDESTNILNVKRGIISALLVPDLDEEKSAEMPTVHGVCSSKLSVNSRDDDAVDVTVSRDLTACDRFVARRQDTSPLALVSGMNYPLSKMISSSQICNYKFDSREKYMTSGSCTEKHIFLPFSHKNEFGISAVVRQTVTLTETSRINDRVFHHNENLKQLPMEAVDDKLPVQNKDAVLTTMQKLSVLSQTTEGEERAGLFRKLVSELHGLRADVLSSAADEMMGISGPLTWQALAQCGTPECTSGMLKVLRGFDHGASEVDAAVYALGMLSNPSRLMVKDLLAMAQYKQSKPIMYALSNAVTRLYKSEGVTPEITAVFEYITSLLGEDCAGEKDLTFLTLRVVGNMGEAMEAADPAIKSTLLKCMRQPSTTLSVQLAAIQAFRRMSVTEEVRVNLQKVTQYAKGAVQKRLAAYLILMRDPQESDFQMVKKLLSQEENMQVKAFVSSHVYNIISSTDSETKKLGKRIMDVLQDTDVVAHNDYTTKSRNYKLGVTHESMQASIQGNIIFDPSNQLPKEILLETTLEAFGYSMDIWEVGVEGKGFEPTIEALFGQNGFFPDSVSKALYWAEDKMPPKIREVLEKWLAPLKSGQPKIPENLMGEILLNFNKLVKDLQSQESPEAMAYLRIMGTELGFIKGSDLKFIAENAILNAKVFMHHAKFTGISMPGLNNEIFAHYIFMDNKFTLPTASGLPMTFALSGTFAPGAKGGLRISPNMKELAFSPSVGVEFMTQMGVQMPEFVVSAVEMRTNLFHESSLSAKITMEQNQVKLSIPAPQGTTKLFRISNKVEIVGSGQATMIPHKQSKSKCNRLFSGIKFCSTMLYNDARDKTTAPYFPLNGETMLAFDIEPTKEITEYTATVVYDLLSEGKDGRHKVDSLKMILRAEGKQPTEATAIMKYNRNRNIFTTQIQIPDIDIEAGVKMGATDSSSKGKSIFLELSNKNVQQLSLIGRAKFQAMNDGMLQVQLLVPSLRTDASLTATMSNTDGLTMQIKSDVKLPEVSSVQAVTITYGKEQVEVSLMSNMNADTKIPVHYTKAAQTLFGQLANDVMDRQVDNTDMKLRHILNKGLEATDIWMDKISADVPCIKKLRDSVALMQIPSVPENLFMNLESNLRYQFNQNHFTMTIPLPLGGKTSEELRIPSVVTSPRIFVPELELDFAPQKIPIPRFTIPSEYDLTLPLVGLMEASAKVNSNYYDWEAVLTAGNNTAESPEYVAKFSIMAESPIRLLSFSAEGASKITDTDKETIEVTVDGALKHMLVNTGFSVVESVAVTDNVLTTGHYKLYAAADPVGLNTNLTVTTQYTLDSNMLFGDVNTDGSIAFGPLAATTTYHHTFSVEPVKKEAKMDSTLNVNSKKLKFSNKIKASYEKDEFLFKSTTDVNHDPITHTTKINLSYKEFILGFQSDSVTNAYEKMIHSRTEFSSSVGQAVLRVETQAEDKNTQNRAYSLLTGAMNPSGLEINADASINIFSSIASHKATLSLTTNGLTTSCTTTARHSPFTFENIFHGGVDASKATLSLTTKGSIQANKAELNVEGKLATTEVYLNSMFAGNLFDVSSRNRVNLRLNEDGLVFSNNMVGSFREMKTDNTHSLSLNLRSLTLQSKTDNFLDSSNSYMQDITLDMKRFTVSATVKNDLKVMAVNFVNDAKFKAEPYNMELAGTLMGSFSEEELKHRYEIKFADMILSAKCNTNGKLLGSHLTHDTDVEVDGLTVKFNNVANFNSPFLRLDSTIKSAAAPFTLNIDAIFNSNSEVHVYGQHNGAVYSKFLLKAEPTLFTQSFEYRASTSHEMADRPAIKTSMDNKMNNMLSLQEQSVSLKVTSTVNEHVFNQELSAYNNPTNMGIEMKGAVSTPLFSEDSQDYAISGFVKYDKNRESHSILIPFIEHLPAVIDNMKTTMMELMDYSIKMLKDVSTRYEISAKFQDKMAELKDAIDHFEFDLFVQDLKEFITFLEKYITELMAKFPKDKIINQLKSIKDAIKATINNYNINEKLAAVYIKIEEFLSNYEVEQIIGAFMDDVVEIMRAYQIREKLQIIYEALTSIDIQPLLNTALVPIKELMNELYAFDFKQLIDDMSDYFMRMIQKIQSYDYETLTKELKEKVEDMSKIPCFGKLYGEFRVTSPHYKLRTTADLENTTTSSITPEFKINFNSWADSTLNVLDFIVDASAQFSAPEMSRLTFSEIIKVHQPSFTLEHKGAMDLHGLSALASAETAAKITTEPYVAELLNNAILNTENEISATMKTTYKHDLKMPPLNMFSEMMTEQNTVFRLADGTMHLTLNNQGNGKHAFQKFSDEGTHKSDIDVEMNLHKAKVTFTGVTSSNHLKMNQNLDADICIFRHVIINAKAETETPSIKGSVAEVKLQAKVEDMRIDLTTSHNAELVGQVEGGITSSAVALIKPTELVFDVKNKGNARVVLPFGLSGEVDLQNDVAFTLNSEVHQASWAGLARFNQYKYSHSFSMDNGEREINIISQINGEADLDLLKKPITIPEITLPFVGMKTPRVEDYSLWEDAGLSYFLITTQQTLDMKSNLKYVKNPEMITIDINLEPVINTINTSMKALHRRALTCKDKATVILASSYDKAKAEYEKYSVELPKAIEIPAYRVPVMNVETSSFTIPLLDASLMTMPALHVPSVLNKLTVPKVSLPKIQTIKIPMMGDLTYEFSMNTAAITFKTDASILNQDGLNIKLDASSLSEFTILNGKIEASTKVNTVDEFQLASSLSVKHSLLEGKHKSAIVLSSENVDTSITNSAKINLPSVTMEIKQEMKGNPVEGLVVSMSTPSSGLIAVQMQTKRPAQLKARLYGRYPTKPTTDVDIVGLKMSVVESRKLNLQTTWNTEMPYEMMLGLKKHVLEVVEMVSDPALRTYKKLNRHARSLKSSLEKATKQGKEMLKNAVENLAAVSPSDAMPAVIDKTILILREYQKKVELVLDAVVRFLKQTKFQIPGYERRLSGLEIYQKLSAFIADVSEEALEKIPKYLTSMFAPVFEQFQTIQFSFPGSDRILSGKEILDIVLEYVKKIQEYVIGTVRKLGDTQLEDKIRKIQTFTQFIIEQSENFLQKLKHENIDGIYNLLAERYSDLKDSPVLADASEKLKVFHRIILEFLSSVMDKLSHIPLSQESSEQLRADIQSWIDSMVKGINTFHNNVIRSLKEKSKSVESYVKVGDRQIEVDIPLPNVARFN</sequence>
<proteinExistence type="predicted"/>
<dbReference type="InterPro" id="IPR011030">
    <property type="entry name" value="Lipovitellin_superhlx_dom"/>
</dbReference>
<dbReference type="Gene3D" id="2.20.80.10">
    <property type="entry name" value="Lipovitellin-phosvitin complex, chain A, domain 4"/>
    <property type="match status" value="1"/>
</dbReference>
<dbReference type="InParanoid" id="A0A2I4D288"/>
<dbReference type="GO" id="GO:0005737">
    <property type="term" value="C:cytoplasm"/>
    <property type="evidence" value="ECO:0007669"/>
    <property type="project" value="UniProtKB-SubCell"/>
</dbReference>
<comment type="subcellular location">
    <subcellularLocation>
        <location evidence="1">Secreted</location>
    </subcellularLocation>
</comment>
<dbReference type="RefSeq" id="XP_013886352.1">
    <property type="nucleotide sequence ID" value="XM_014030898.1"/>
</dbReference>
<feature type="domain" description="Vitellogenin" evidence="9">
    <location>
        <begin position="38"/>
        <end position="654"/>
    </location>
</feature>
<feature type="signal peptide" evidence="8">
    <location>
        <begin position="1"/>
        <end position="18"/>
    </location>
</feature>
<feature type="chain" id="PRO_5014156263" evidence="8">
    <location>
        <begin position="19"/>
        <end position="3309"/>
    </location>
</feature>
<dbReference type="InterPro" id="IPR015816">
    <property type="entry name" value="Vitellinogen_b-sht_N"/>
</dbReference>
<dbReference type="Pfam" id="PF01347">
    <property type="entry name" value="Vitellogenin_N"/>
    <property type="match status" value="1"/>
</dbReference>
<dbReference type="SMART" id="SM01169">
    <property type="entry name" value="DUF1943"/>
    <property type="match status" value="1"/>
</dbReference>
<dbReference type="GO" id="GO:0008201">
    <property type="term" value="F:heparin binding"/>
    <property type="evidence" value="ECO:0007669"/>
    <property type="project" value="UniProtKB-KW"/>
</dbReference>
<evidence type="ECO:0000256" key="6">
    <source>
        <dbReference type="ARBA" id="ARBA00023180"/>
    </source>
</evidence>
<dbReference type="SMART" id="SM00638">
    <property type="entry name" value="LPD_N"/>
    <property type="match status" value="1"/>
</dbReference>
<dbReference type="Pfam" id="PF06448">
    <property type="entry name" value="DUF1081"/>
    <property type="match status" value="1"/>
</dbReference>
<dbReference type="PROSITE" id="PS51211">
    <property type="entry name" value="VITELLOGENIN"/>
    <property type="match status" value="1"/>
</dbReference>
<dbReference type="InterPro" id="IPR015817">
    <property type="entry name" value="Vitellinogen_open_b-sht_sub1"/>
</dbReference>
<keyword evidence="5" id="KW-0445">Lipid transport</keyword>
<dbReference type="SUPFAM" id="SSF48431">
    <property type="entry name" value="Lipovitellin-phosvitin complex, superhelical domain"/>
    <property type="match status" value="1"/>
</dbReference>
<dbReference type="Proteomes" id="UP000192220">
    <property type="component" value="Unplaced"/>
</dbReference>
<dbReference type="OrthoDB" id="6484170at2759"/>
<evidence type="ECO:0000256" key="8">
    <source>
        <dbReference type="SAM" id="SignalP"/>
    </source>
</evidence>
<gene>
    <name evidence="11" type="primary">LOC106534304</name>
</gene>
<dbReference type="Pfam" id="PF09172">
    <property type="entry name" value="Vit_open_b-sht"/>
    <property type="match status" value="1"/>
</dbReference>